<dbReference type="EMBL" id="AGNK02002233">
    <property type="status" value="NOT_ANNOTATED_CDS"/>
    <property type="molecule type" value="Genomic_DNA"/>
</dbReference>
<dbReference type="EnsemblPlants" id="KQL09573">
    <property type="protein sequence ID" value="KQL09573"/>
    <property type="gene ID" value="SETIT_008864mg"/>
</dbReference>
<dbReference type="InParanoid" id="K3Y3S6"/>
<keyword evidence="1" id="KW-0812">Transmembrane</keyword>
<name>K3Y3S6_SETIT</name>
<keyword evidence="1" id="KW-0472">Membrane</keyword>
<reference evidence="3" key="1">
    <citation type="journal article" date="2012" name="Nat. Biotechnol.">
        <title>Reference genome sequence of the model plant Setaria.</title>
        <authorList>
            <person name="Bennetzen J.L."/>
            <person name="Schmutz J."/>
            <person name="Wang H."/>
            <person name="Percifield R."/>
            <person name="Hawkins J."/>
            <person name="Pontaroli A.C."/>
            <person name="Estep M."/>
            <person name="Feng L."/>
            <person name="Vaughn J.N."/>
            <person name="Grimwood J."/>
            <person name="Jenkins J."/>
            <person name="Barry K."/>
            <person name="Lindquist E."/>
            <person name="Hellsten U."/>
            <person name="Deshpande S."/>
            <person name="Wang X."/>
            <person name="Wu X."/>
            <person name="Mitros T."/>
            <person name="Triplett J."/>
            <person name="Yang X."/>
            <person name="Ye C.Y."/>
            <person name="Mauro-Herrera M."/>
            <person name="Wang L."/>
            <person name="Li P."/>
            <person name="Sharma M."/>
            <person name="Sharma R."/>
            <person name="Ronald P.C."/>
            <person name="Panaud O."/>
            <person name="Kellogg E.A."/>
            <person name="Brutnell T.P."/>
            <person name="Doust A.N."/>
            <person name="Tuskan G.A."/>
            <person name="Rokhsar D."/>
            <person name="Devos K.M."/>
        </authorList>
    </citation>
    <scope>NUCLEOTIDE SEQUENCE [LARGE SCALE GENOMIC DNA]</scope>
    <source>
        <strain evidence="3">cv. Yugu1</strain>
    </source>
</reference>
<evidence type="ECO:0000313" key="3">
    <source>
        <dbReference type="Proteomes" id="UP000004995"/>
    </source>
</evidence>
<evidence type="ECO:0000313" key="2">
    <source>
        <dbReference type="EnsemblPlants" id="KQL09573"/>
    </source>
</evidence>
<keyword evidence="3" id="KW-1185">Reference proteome</keyword>
<reference evidence="2" key="2">
    <citation type="submission" date="2018-08" db="UniProtKB">
        <authorList>
            <consortium name="EnsemblPlants"/>
        </authorList>
    </citation>
    <scope>IDENTIFICATION</scope>
    <source>
        <strain evidence="2">Yugu1</strain>
    </source>
</reference>
<sequence length="95" mass="10343">MAPPELAGMRGGWDHAPQAAAASVSRICVVIITLVFLSVMCLYYHQMENFLGLLLSVWVNQSSMRVSCRSILSSFSRHAAASIGLVFQKLLGSFP</sequence>
<proteinExistence type="predicted"/>
<accession>K3Y3S6</accession>
<feature type="transmembrane region" description="Helical" evidence="1">
    <location>
        <begin position="20"/>
        <end position="44"/>
    </location>
</feature>
<dbReference type="Proteomes" id="UP000004995">
    <property type="component" value="Unassembled WGS sequence"/>
</dbReference>
<dbReference type="HOGENOM" id="CLU_2376803_0_0_1"/>
<dbReference type="AlphaFoldDB" id="K3Y3S6"/>
<dbReference type="Gramene" id="KQL09573">
    <property type="protein sequence ID" value="KQL09573"/>
    <property type="gene ID" value="SETIT_008864mg"/>
</dbReference>
<organism evidence="2 3">
    <name type="scientific">Setaria italica</name>
    <name type="common">Foxtail millet</name>
    <name type="synonym">Panicum italicum</name>
    <dbReference type="NCBI Taxonomy" id="4555"/>
    <lineage>
        <taxon>Eukaryota</taxon>
        <taxon>Viridiplantae</taxon>
        <taxon>Streptophyta</taxon>
        <taxon>Embryophyta</taxon>
        <taxon>Tracheophyta</taxon>
        <taxon>Spermatophyta</taxon>
        <taxon>Magnoliopsida</taxon>
        <taxon>Liliopsida</taxon>
        <taxon>Poales</taxon>
        <taxon>Poaceae</taxon>
        <taxon>PACMAD clade</taxon>
        <taxon>Panicoideae</taxon>
        <taxon>Panicodae</taxon>
        <taxon>Paniceae</taxon>
        <taxon>Cenchrinae</taxon>
        <taxon>Setaria</taxon>
    </lineage>
</organism>
<keyword evidence="1" id="KW-1133">Transmembrane helix</keyword>
<protein>
    <submittedName>
        <fullName evidence="2">Uncharacterized protein</fullName>
    </submittedName>
</protein>
<evidence type="ECO:0000256" key="1">
    <source>
        <dbReference type="SAM" id="Phobius"/>
    </source>
</evidence>